<evidence type="ECO:0000256" key="6">
    <source>
        <dbReference type="ARBA" id="ARBA00022989"/>
    </source>
</evidence>
<dbReference type="Pfam" id="PF10642">
    <property type="entry name" value="Tom5"/>
    <property type="match status" value="1"/>
</dbReference>
<keyword evidence="4" id="KW-1000">Mitochondrion outer membrane</keyword>
<dbReference type="EMBL" id="KQ964247">
    <property type="protein sequence ID" value="KXJ93841.1"/>
    <property type="molecule type" value="Genomic_DNA"/>
</dbReference>
<keyword evidence="7" id="KW-0496">Mitochondrion</keyword>
<dbReference type="AlphaFoldDB" id="A0A136J9K0"/>
<accession>A0A136J9K0</accession>
<gene>
    <name evidence="10" type="ORF">Micbo1qcDRAFT_201787</name>
</gene>
<proteinExistence type="inferred from homology"/>
<evidence type="ECO:0000256" key="8">
    <source>
        <dbReference type="ARBA" id="ARBA00023136"/>
    </source>
</evidence>
<evidence type="ECO:0000256" key="2">
    <source>
        <dbReference type="ARBA" id="ARBA00022448"/>
    </source>
</evidence>
<dbReference type="GO" id="GO:0015031">
    <property type="term" value="P:protein transport"/>
    <property type="evidence" value="ECO:0007669"/>
    <property type="project" value="UniProtKB-KW"/>
</dbReference>
<evidence type="ECO:0000313" key="10">
    <source>
        <dbReference type="EMBL" id="KXJ93841.1"/>
    </source>
</evidence>
<evidence type="ECO:0000256" key="1">
    <source>
        <dbReference type="ARBA" id="ARBA00004572"/>
    </source>
</evidence>
<evidence type="ECO:0000256" key="4">
    <source>
        <dbReference type="ARBA" id="ARBA00022787"/>
    </source>
</evidence>
<evidence type="ECO:0000256" key="9">
    <source>
        <dbReference type="ARBA" id="ARBA00025716"/>
    </source>
</evidence>
<dbReference type="InterPro" id="IPR019603">
    <property type="entry name" value="Tom5"/>
</dbReference>
<dbReference type="InParanoid" id="A0A136J9K0"/>
<evidence type="ECO:0000256" key="7">
    <source>
        <dbReference type="ARBA" id="ARBA00023128"/>
    </source>
</evidence>
<evidence type="ECO:0000313" key="11">
    <source>
        <dbReference type="Proteomes" id="UP000070501"/>
    </source>
</evidence>
<reference evidence="11" key="1">
    <citation type="submission" date="2016-02" db="EMBL/GenBank/DDBJ databases">
        <title>Draft genome sequence of Microdochium bolleyi, a fungal endophyte of beachgrass.</title>
        <authorList>
            <consortium name="DOE Joint Genome Institute"/>
            <person name="David A.S."/>
            <person name="May G."/>
            <person name="Haridas S."/>
            <person name="Lim J."/>
            <person name="Wang M."/>
            <person name="Labutti K."/>
            <person name="Lipzen A."/>
            <person name="Barry K."/>
            <person name="Grigoriev I.V."/>
        </authorList>
    </citation>
    <scope>NUCLEOTIDE SEQUENCE [LARGE SCALE GENOMIC DNA]</scope>
    <source>
        <strain evidence="11">J235TASD1</strain>
    </source>
</reference>
<comment type="similarity">
    <text evidence="9">Belongs to the Tom5 family.</text>
</comment>
<dbReference type="GO" id="GO:0006626">
    <property type="term" value="P:protein targeting to mitochondrion"/>
    <property type="evidence" value="ECO:0007669"/>
    <property type="project" value="UniProtKB-ARBA"/>
</dbReference>
<organism evidence="10 11">
    <name type="scientific">Microdochium bolleyi</name>
    <dbReference type="NCBI Taxonomy" id="196109"/>
    <lineage>
        <taxon>Eukaryota</taxon>
        <taxon>Fungi</taxon>
        <taxon>Dikarya</taxon>
        <taxon>Ascomycota</taxon>
        <taxon>Pezizomycotina</taxon>
        <taxon>Sordariomycetes</taxon>
        <taxon>Xylariomycetidae</taxon>
        <taxon>Xylariales</taxon>
        <taxon>Microdochiaceae</taxon>
        <taxon>Microdochium</taxon>
    </lineage>
</organism>
<evidence type="ECO:0000256" key="3">
    <source>
        <dbReference type="ARBA" id="ARBA00022692"/>
    </source>
</evidence>
<keyword evidence="5" id="KW-0653">Protein transport</keyword>
<dbReference type="Proteomes" id="UP000070501">
    <property type="component" value="Unassembled WGS sequence"/>
</dbReference>
<comment type="subcellular location">
    <subcellularLocation>
        <location evidence="1">Mitochondrion outer membrane</location>
        <topology evidence="1">Single-pass membrane protein</topology>
    </subcellularLocation>
</comment>
<keyword evidence="6" id="KW-1133">Transmembrane helix</keyword>
<dbReference type="GO" id="GO:0005741">
    <property type="term" value="C:mitochondrial outer membrane"/>
    <property type="evidence" value="ECO:0007669"/>
    <property type="project" value="UniProtKB-SubCell"/>
</dbReference>
<keyword evidence="2" id="KW-0813">Transport</keyword>
<keyword evidence="11" id="KW-1185">Reference proteome</keyword>
<name>A0A136J9K0_9PEZI</name>
<protein>
    <submittedName>
        <fullName evidence="10">Mitochondrial outer membrane translocase complex, subunit Tom5</fullName>
    </submittedName>
</protein>
<sequence>MFGGFAPPQFSKEEIKQLELEANSTVHRFIATAVVLYISPFVIEAVSAAF</sequence>
<evidence type="ECO:0000256" key="5">
    <source>
        <dbReference type="ARBA" id="ARBA00022927"/>
    </source>
</evidence>
<keyword evidence="3" id="KW-0812">Transmembrane</keyword>
<dbReference type="OrthoDB" id="4150500at2759"/>
<keyword evidence="8" id="KW-0472">Membrane</keyword>